<gene>
    <name evidence="2" type="ORF">QWZ16_07600</name>
</gene>
<evidence type="ECO:0000256" key="1">
    <source>
        <dbReference type="SAM" id="MobiDB-lite"/>
    </source>
</evidence>
<sequence length="181" mass="21150">MAKDNYPFPPSRSMYWSDPSTTTTYEEAVAMFEAQTEKQREMLNNPLISPKTQKMKAKKQAQKEAMEKEKQETTSKEQWLPVEGNFPLLVYETQKKMDDFDAPDMTFGDEERSHIESYGFTQPFKNKTYYSPSRGYDVITEDQFKLPASEHFKRMRSLADDLLFGRGFSSKGETNAIFLKW</sequence>
<feature type="region of interest" description="Disordered" evidence="1">
    <location>
        <begin position="43"/>
        <end position="78"/>
    </location>
</feature>
<dbReference type="RefSeq" id="WP_254868764.1">
    <property type="nucleotide sequence ID" value="NZ_JABEYA020000002.1"/>
</dbReference>
<dbReference type="Proteomes" id="UP001238540">
    <property type="component" value="Unassembled WGS sequence"/>
</dbReference>
<evidence type="ECO:0000313" key="3">
    <source>
        <dbReference type="Proteomes" id="UP001238540"/>
    </source>
</evidence>
<reference evidence="3" key="1">
    <citation type="journal article" date="2019" name="Int. J. Syst. Evol. Microbiol.">
        <title>The Global Catalogue of Microorganisms (GCM) 10K type strain sequencing project: providing services to taxonomists for standard genome sequencing and annotation.</title>
        <authorList>
            <consortium name="The Broad Institute Genomics Platform"/>
            <consortium name="The Broad Institute Genome Sequencing Center for Infectious Disease"/>
            <person name="Wu L."/>
            <person name="Ma J."/>
        </authorList>
    </citation>
    <scope>NUCLEOTIDE SEQUENCE [LARGE SCALE GENOMIC DNA]</scope>
    <source>
        <strain evidence="3">CECT 7398</strain>
    </source>
</reference>
<organism evidence="2 3">
    <name type="scientific">Vibrio ostreicida</name>
    <dbReference type="NCBI Taxonomy" id="526588"/>
    <lineage>
        <taxon>Bacteria</taxon>
        <taxon>Pseudomonadati</taxon>
        <taxon>Pseudomonadota</taxon>
        <taxon>Gammaproteobacteria</taxon>
        <taxon>Vibrionales</taxon>
        <taxon>Vibrionaceae</taxon>
        <taxon>Vibrio</taxon>
    </lineage>
</organism>
<keyword evidence="3" id="KW-1185">Reference proteome</keyword>
<proteinExistence type="predicted"/>
<accession>A0ABT8BU04</accession>
<evidence type="ECO:0000313" key="2">
    <source>
        <dbReference type="EMBL" id="MDN3609565.1"/>
    </source>
</evidence>
<protein>
    <submittedName>
        <fullName evidence="2">Uncharacterized protein</fullName>
    </submittedName>
</protein>
<feature type="compositionally biased region" description="Basic and acidic residues" evidence="1">
    <location>
        <begin position="61"/>
        <end position="75"/>
    </location>
</feature>
<name>A0ABT8BU04_9VIBR</name>
<comment type="caution">
    <text evidence="2">The sequence shown here is derived from an EMBL/GenBank/DDBJ whole genome shotgun (WGS) entry which is preliminary data.</text>
</comment>
<dbReference type="EMBL" id="JAUFQC010000001">
    <property type="protein sequence ID" value="MDN3609565.1"/>
    <property type="molecule type" value="Genomic_DNA"/>
</dbReference>